<sequence>IKHGVEPCSDLVLDSTCMSEKNVKNRCKRVKKITSIEEEEDMYYITTIRAKEGSSEQKLNQGQESVNVIECHMTDIDNSDSDYQEGSPIQDEVKPQKKECCIHNKRPTNVEVEAGLNISGKEHARLNKSSGKMPYTCEMCCLGFTKQTALLKHKVIHTGEK</sequence>
<dbReference type="GO" id="GO:0008270">
    <property type="term" value="F:zinc ion binding"/>
    <property type="evidence" value="ECO:0007669"/>
    <property type="project" value="UniProtKB-KW"/>
</dbReference>
<keyword evidence="1" id="KW-0863">Zinc-finger</keyword>
<dbReference type="PROSITE" id="PS50157">
    <property type="entry name" value="ZINC_FINGER_C2H2_2"/>
    <property type="match status" value="1"/>
</dbReference>
<accession>A0A0B6YQK8</accession>
<dbReference type="SUPFAM" id="SSF57667">
    <property type="entry name" value="beta-beta-alpha zinc fingers"/>
    <property type="match status" value="1"/>
</dbReference>
<dbReference type="EMBL" id="HACG01010905">
    <property type="protein sequence ID" value="CEK57770.1"/>
    <property type="molecule type" value="Transcribed_RNA"/>
</dbReference>
<name>A0A0B6YQK8_9EUPU</name>
<dbReference type="InterPro" id="IPR036236">
    <property type="entry name" value="Znf_C2H2_sf"/>
</dbReference>
<evidence type="ECO:0000256" key="1">
    <source>
        <dbReference type="PROSITE-ProRule" id="PRU00042"/>
    </source>
</evidence>
<feature type="non-terminal residue" evidence="3">
    <location>
        <position position="1"/>
    </location>
</feature>
<evidence type="ECO:0000313" key="3">
    <source>
        <dbReference type="EMBL" id="CEK57770.1"/>
    </source>
</evidence>
<feature type="domain" description="C2H2-type" evidence="2">
    <location>
        <begin position="135"/>
        <end position="161"/>
    </location>
</feature>
<gene>
    <name evidence="3" type="primary">ORF31022</name>
</gene>
<dbReference type="InterPro" id="IPR013087">
    <property type="entry name" value="Znf_C2H2_type"/>
</dbReference>
<dbReference type="PROSITE" id="PS00028">
    <property type="entry name" value="ZINC_FINGER_C2H2_1"/>
    <property type="match status" value="1"/>
</dbReference>
<evidence type="ECO:0000259" key="2">
    <source>
        <dbReference type="PROSITE" id="PS50157"/>
    </source>
</evidence>
<keyword evidence="1" id="KW-0862">Zinc</keyword>
<organism evidence="3">
    <name type="scientific">Arion vulgaris</name>
    <dbReference type="NCBI Taxonomy" id="1028688"/>
    <lineage>
        <taxon>Eukaryota</taxon>
        <taxon>Metazoa</taxon>
        <taxon>Spiralia</taxon>
        <taxon>Lophotrochozoa</taxon>
        <taxon>Mollusca</taxon>
        <taxon>Gastropoda</taxon>
        <taxon>Heterobranchia</taxon>
        <taxon>Euthyneura</taxon>
        <taxon>Panpulmonata</taxon>
        <taxon>Eupulmonata</taxon>
        <taxon>Stylommatophora</taxon>
        <taxon>Helicina</taxon>
        <taxon>Arionoidea</taxon>
        <taxon>Arionidae</taxon>
        <taxon>Arion</taxon>
    </lineage>
</organism>
<keyword evidence="1" id="KW-0479">Metal-binding</keyword>
<dbReference type="Gene3D" id="3.30.160.60">
    <property type="entry name" value="Classic Zinc Finger"/>
    <property type="match status" value="1"/>
</dbReference>
<reference evidence="3" key="1">
    <citation type="submission" date="2014-12" db="EMBL/GenBank/DDBJ databases">
        <title>Insight into the proteome of Arion vulgaris.</title>
        <authorList>
            <person name="Aradska J."/>
            <person name="Bulat T."/>
            <person name="Smidak R."/>
            <person name="Sarate P."/>
            <person name="Gangsoo J."/>
            <person name="Sialana F."/>
            <person name="Bilban M."/>
            <person name="Lubec G."/>
        </authorList>
    </citation>
    <scope>NUCLEOTIDE SEQUENCE</scope>
    <source>
        <tissue evidence="3">Skin</tissue>
    </source>
</reference>
<dbReference type="AlphaFoldDB" id="A0A0B6YQK8"/>
<proteinExistence type="predicted"/>
<feature type="non-terminal residue" evidence="3">
    <location>
        <position position="161"/>
    </location>
</feature>
<protein>
    <recommendedName>
        <fullName evidence="2">C2H2-type domain-containing protein</fullName>
    </recommendedName>
</protein>